<evidence type="ECO:0000313" key="7">
    <source>
        <dbReference type="Proteomes" id="UP001209755"/>
    </source>
</evidence>
<reference evidence="7" key="1">
    <citation type="submission" date="2023-07" db="EMBL/GenBank/DDBJ databases">
        <title>Genome sequencing of Purple Non-Sulfur Bacteria from various extreme environments.</title>
        <authorList>
            <person name="Mayer M."/>
        </authorList>
    </citation>
    <scope>NUCLEOTIDE SEQUENCE [LARGE SCALE GENOMIC DNA]</scope>
    <source>
        <strain evidence="7">DSM 17935</strain>
    </source>
</reference>
<evidence type="ECO:0000256" key="1">
    <source>
        <dbReference type="ARBA" id="ARBA00022485"/>
    </source>
</evidence>
<evidence type="ECO:0000256" key="4">
    <source>
        <dbReference type="ARBA" id="ARBA00023004"/>
    </source>
</evidence>
<dbReference type="PRINTS" id="PR00411">
    <property type="entry name" value="PNDRDTASEI"/>
</dbReference>
<accession>A0ABT3HGI1</accession>
<keyword evidence="4" id="KW-0408">Iron</keyword>
<proteinExistence type="predicted"/>
<organism evidence="6 7">
    <name type="scientific">Rhodobium gokarnense</name>
    <dbReference type="NCBI Taxonomy" id="364296"/>
    <lineage>
        <taxon>Bacteria</taxon>
        <taxon>Pseudomonadati</taxon>
        <taxon>Pseudomonadota</taxon>
        <taxon>Alphaproteobacteria</taxon>
        <taxon>Hyphomicrobiales</taxon>
        <taxon>Rhodobiaceae</taxon>
        <taxon>Rhodobium</taxon>
    </lineage>
</organism>
<dbReference type="Pfam" id="PF12831">
    <property type="entry name" value="FAD_oxidored"/>
    <property type="match status" value="1"/>
</dbReference>
<name>A0ABT3HGI1_9HYPH</name>
<dbReference type="Proteomes" id="UP001209755">
    <property type="component" value="Unassembled WGS sequence"/>
</dbReference>
<comment type="caution">
    <text evidence="6">The sequence shown here is derived from an EMBL/GenBank/DDBJ whole genome shotgun (WGS) entry which is preliminary data.</text>
</comment>
<dbReference type="EMBL" id="JAOQNS010000012">
    <property type="protein sequence ID" value="MCW2309510.1"/>
    <property type="molecule type" value="Genomic_DNA"/>
</dbReference>
<keyword evidence="2" id="KW-0479">Metal-binding</keyword>
<dbReference type="PANTHER" id="PTHR43498">
    <property type="entry name" value="FERREDOXIN:COB-COM HETERODISULFIDE REDUCTASE SUBUNIT A"/>
    <property type="match status" value="1"/>
</dbReference>
<evidence type="ECO:0000256" key="5">
    <source>
        <dbReference type="ARBA" id="ARBA00023014"/>
    </source>
</evidence>
<evidence type="ECO:0000256" key="2">
    <source>
        <dbReference type="ARBA" id="ARBA00022723"/>
    </source>
</evidence>
<keyword evidence="7" id="KW-1185">Reference proteome</keyword>
<protein>
    <submittedName>
        <fullName evidence="6">Ribulose 1,5-bisphosphate synthetase/thiazole synthase</fullName>
    </submittedName>
</protein>
<dbReference type="RefSeq" id="WP_264603081.1">
    <property type="nucleotide sequence ID" value="NZ_JAOQNS010000012.1"/>
</dbReference>
<gene>
    <name evidence="6" type="ORF">M2319_003864</name>
</gene>
<dbReference type="InterPro" id="IPR039650">
    <property type="entry name" value="HdrA-like"/>
</dbReference>
<dbReference type="PANTHER" id="PTHR43498:SF1">
    <property type="entry name" value="COB--COM HETERODISULFIDE REDUCTASE IRON-SULFUR SUBUNIT A"/>
    <property type="match status" value="1"/>
</dbReference>
<dbReference type="Gene3D" id="3.50.50.60">
    <property type="entry name" value="FAD/NAD(P)-binding domain"/>
    <property type="match status" value="1"/>
</dbReference>
<dbReference type="InterPro" id="IPR036188">
    <property type="entry name" value="FAD/NAD-bd_sf"/>
</dbReference>
<sequence>MTAHSKNTPPNTILEPERHIDVIHETDVLVVGSGPGGLAAALAAARAGVGVTLVERFGCFGGNLTVVGVEGIGWYRHEATVEANGIGREFETRAFEMGAAVPESQSDSFEIDAEGFKRVADVLVEEAGIHPMLHRMFVAPILEGDRIAGIIVESKAGREAIRARRVIDATGDADIAARAGAPTHMTPKEEMLAASVMFHLAGVDKAAFLAGVAADPQRYADWRGGGEWDMETSGKEDEMFSPFLKKPFRQAIDAGLIPPDLTTIAGTWGAIHDSGELTYMNLLHMAGCDGTDPDDLTRFEIEGRRQAMLAIDALRRFTPGCAGARLRNFGMTLGIRDTRKIDAVYNLTEDDTRNEGRFEDSIGIYPEFIDGYGLLVLPTTGRYLHIPYRSLLPKTVRGLLVAGRAIGGDRIAHAATRNMAACAVTGQGAGIAAALSIKAGCELDAVDIGAVQKELDRQGVRYR</sequence>
<keyword evidence="3" id="KW-0560">Oxidoreductase</keyword>
<evidence type="ECO:0000256" key="3">
    <source>
        <dbReference type="ARBA" id="ARBA00023002"/>
    </source>
</evidence>
<dbReference type="SUPFAM" id="SSF51905">
    <property type="entry name" value="FAD/NAD(P)-binding domain"/>
    <property type="match status" value="1"/>
</dbReference>
<evidence type="ECO:0000313" key="6">
    <source>
        <dbReference type="EMBL" id="MCW2309510.1"/>
    </source>
</evidence>
<keyword evidence="1" id="KW-0004">4Fe-4S</keyword>
<keyword evidence="5" id="KW-0411">Iron-sulfur</keyword>